<feature type="transmembrane region" description="Helical" evidence="5">
    <location>
        <begin position="20"/>
        <end position="39"/>
    </location>
</feature>
<sequence>MTAISISPPDAATTGRLANFPVSFFSMVMGLAGLTIATQKLEAAAGLGAIASDYLFWGSAAVYVAIALVYLIKLTIRSKAVAAEWAHPVRIAFFPAMSIALILLSIAALHFDRTLSFWLWSVGAALHFVYTVMVITAWINHSRYEVVHLNPAWFIPVVGNVLVPIVGVQHAPADVSWLYVSIGLLFWVVLLTVVVNRLIFHHPLPAKMMPTLFILIAPPAVGFIAWTNLVGTIDPAARVMFFAALFFFVLMIPQLGKFARIPFALSWWAYSFPLAALTIAQFVMADRSGIEFYRWLGYGLYALLALVISGLLVRTLIAMVRGEICVAEH</sequence>
<gene>
    <name evidence="6" type="ORF">BJ122_106125</name>
</gene>
<evidence type="ECO:0000256" key="4">
    <source>
        <dbReference type="ARBA" id="ARBA00023136"/>
    </source>
</evidence>
<comment type="subcellular location">
    <subcellularLocation>
        <location evidence="1">Membrane</location>
        <topology evidence="1">Multi-pass membrane protein</topology>
    </subcellularLocation>
</comment>
<dbReference type="PANTHER" id="PTHR37955">
    <property type="entry name" value="TELLURITE RESISTANCE PROTEIN TEHA"/>
    <property type="match status" value="1"/>
</dbReference>
<organism evidence="6 7">
    <name type="scientific">Rhodopseudomonas faecalis</name>
    <dbReference type="NCBI Taxonomy" id="99655"/>
    <lineage>
        <taxon>Bacteria</taxon>
        <taxon>Pseudomonadati</taxon>
        <taxon>Pseudomonadota</taxon>
        <taxon>Alphaproteobacteria</taxon>
        <taxon>Hyphomicrobiales</taxon>
        <taxon>Nitrobacteraceae</taxon>
        <taxon>Rhodopseudomonas</taxon>
    </lineage>
</organism>
<dbReference type="RefSeq" id="WP_110780421.1">
    <property type="nucleotide sequence ID" value="NZ_QJTI01000006.1"/>
</dbReference>
<evidence type="ECO:0000313" key="7">
    <source>
        <dbReference type="Proteomes" id="UP000248148"/>
    </source>
</evidence>
<dbReference type="InterPro" id="IPR004695">
    <property type="entry name" value="SLAC1/Mae1/Ssu1/TehA"/>
</dbReference>
<keyword evidence="2 5" id="KW-0812">Transmembrane</keyword>
<keyword evidence="3 5" id="KW-1133">Transmembrane helix</keyword>
<feature type="transmembrane region" description="Helical" evidence="5">
    <location>
        <begin position="295"/>
        <end position="313"/>
    </location>
</feature>
<reference evidence="6 7" key="1">
    <citation type="submission" date="2018-06" db="EMBL/GenBank/DDBJ databases">
        <title>Genomic Encyclopedia of Archaeal and Bacterial Type Strains, Phase II (KMG-II): from individual species to whole genera.</title>
        <authorList>
            <person name="Goeker M."/>
        </authorList>
    </citation>
    <scope>NUCLEOTIDE SEQUENCE [LARGE SCALE GENOMIC DNA]</scope>
    <source>
        <strain evidence="6 7">JCM 11668</strain>
    </source>
</reference>
<dbReference type="Gene3D" id="1.50.10.150">
    <property type="entry name" value="Voltage-dependent anion channel"/>
    <property type="match status" value="1"/>
</dbReference>
<dbReference type="EMBL" id="QJTI01000006">
    <property type="protein sequence ID" value="PYF03631.1"/>
    <property type="molecule type" value="Genomic_DNA"/>
</dbReference>
<dbReference type="Pfam" id="PF03595">
    <property type="entry name" value="SLAC1"/>
    <property type="match status" value="1"/>
</dbReference>
<feature type="transmembrane region" description="Helical" evidence="5">
    <location>
        <begin position="264"/>
        <end position="283"/>
    </location>
</feature>
<protein>
    <submittedName>
        <fullName evidence="6">Tellurite resistance protein</fullName>
    </submittedName>
</protein>
<dbReference type="PANTHER" id="PTHR37955:SF1">
    <property type="entry name" value="DEP DOMAIN-CONTAINING PROTEIN"/>
    <property type="match status" value="1"/>
</dbReference>
<evidence type="ECO:0000256" key="3">
    <source>
        <dbReference type="ARBA" id="ARBA00022989"/>
    </source>
</evidence>
<feature type="transmembrane region" description="Helical" evidence="5">
    <location>
        <begin position="235"/>
        <end position="252"/>
    </location>
</feature>
<feature type="transmembrane region" description="Helical" evidence="5">
    <location>
        <begin position="117"/>
        <end position="139"/>
    </location>
</feature>
<dbReference type="CDD" id="cd09323">
    <property type="entry name" value="TDT_SLAC1_like"/>
    <property type="match status" value="1"/>
</dbReference>
<comment type="caution">
    <text evidence="6">The sequence shown here is derived from an EMBL/GenBank/DDBJ whole genome shotgun (WGS) entry which is preliminary data.</text>
</comment>
<feature type="transmembrane region" description="Helical" evidence="5">
    <location>
        <begin position="212"/>
        <end position="229"/>
    </location>
</feature>
<dbReference type="GO" id="GO:0046583">
    <property type="term" value="F:monoatomic cation efflux transmembrane transporter activity"/>
    <property type="evidence" value="ECO:0007669"/>
    <property type="project" value="TreeGrafter"/>
</dbReference>
<accession>A0A318TFD9</accession>
<dbReference type="GO" id="GO:0005886">
    <property type="term" value="C:plasma membrane"/>
    <property type="evidence" value="ECO:0007669"/>
    <property type="project" value="TreeGrafter"/>
</dbReference>
<proteinExistence type="predicted"/>
<feature type="transmembrane region" description="Helical" evidence="5">
    <location>
        <begin position="92"/>
        <end position="111"/>
    </location>
</feature>
<name>A0A318TFD9_9BRAD</name>
<evidence type="ECO:0000256" key="5">
    <source>
        <dbReference type="SAM" id="Phobius"/>
    </source>
</evidence>
<feature type="transmembrane region" description="Helical" evidence="5">
    <location>
        <begin position="151"/>
        <end position="171"/>
    </location>
</feature>
<keyword evidence="4 5" id="KW-0472">Membrane</keyword>
<dbReference type="InterPro" id="IPR052951">
    <property type="entry name" value="Tellurite_res_ion_channel"/>
</dbReference>
<keyword evidence="7" id="KW-1185">Reference proteome</keyword>
<dbReference type="InterPro" id="IPR038665">
    <property type="entry name" value="Voltage-dep_anion_channel_sf"/>
</dbReference>
<feature type="transmembrane region" description="Helical" evidence="5">
    <location>
        <begin position="177"/>
        <end position="200"/>
    </location>
</feature>
<evidence type="ECO:0000256" key="2">
    <source>
        <dbReference type="ARBA" id="ARBA00022692"/>
    </source>
</evidence>
<dbReference type="AlphaFoldDB" id="A0A318TFD9"/>
<evidence type="ECO:0000313" key="6">
    <source>
        <dbReference type="EMBL" id="PYF03631.1"/>
    </source>
</evidence>
<dbReference type="OrthoDB" id="958273at2"/>
<evidence type="ECO:0000256" key="1">
    <source>
        <dbReference type="ARBA" id="ARBA00004141"/>
    </source>
</evidence>
<feature type="transmembrane region" description="Helical" evidence="5">
    <location>
        <begin position="54"/>
        <end position="72"/>
    </location>
</feature>
<dbReference type="Proteomes" id="UP000248148">
    <property type="component" value="Unassembled WGS sequence"/>
</dbReference>